<dbReference type="Proteomes" id="UP000441772">
    <property type="component" value="Unassembled WGS sequence"/>
</dbReference>
<comment type="caution">
    <text evidence="1">The sequence shown here is derived from an EMBL/GenBank/DDBJ whole genome shotgun (WGS) entry which is preliminary data.</text>
</comment>
<proteinExistence type="predicted"/>
<reference evidence="1 2" key="1">
    <citation type="submission" date="2019-09" db="EMBL/GenBank/DDBJ databases">
        <title>Characterization of the phylogenetic diversity of two novel species belonging to the genus Bifidobacterium: Bifidobacterium cebidarum sp. nov. and Bifidobacterium leontopitheci sp. nov.</title>
        <authorList>
            <person name="Lugli G.A."/>
            <person name="Duranti S."/>
            <person name="Milani C."/>
            <person name="Turroni F."/>
            <person name="Ventura M."/>
        </authorList>
    </citation>
    <scope>NUCLEOTIDE SEQUENCE [LARGE SCALE GENOMIC DNA]</scope>
    <source>
        <strain evidence="1 2">LMG 31471</strain>
    </source>
</reference>
<keyword evidence="2" id="KW-1185">Reference proteome</keyword>
<dbReference type="AlphaFoldDB" id="A0A6I1GNQ6"/>
<organism evidence="1 2">
    <name type="scientific">Bifidobacterium leontopitheci</name>
    <dbReference type="NCBI Taxonomy" id="2650774"/>
    <lineage>
        <taxon>Bacteria</taxon>
        <taxon>Bacillati</taxon>
        <taxon>Actinomycetota</taxon>
        <taxon>Actinomycetes</taxon>
        <taxon>Bifidobacteriales</taxon>
        <taxon>Bifidobacteriaceae</taxon>
        <taxon>Bifidobacterium</taxon>
    </lineage>
</organism>
<dbReference type="RefSeq" id="WP_226835895.1">
    <property type="nucleotide sequence ID" value="NZ_JBHSKZ010000029.1"/>
</dbReference>
<name>A0A6I1GNQ6_9BIFI</name>
<dbReference type="EMBL" id="WBVT01000005">
    <property type="protein sequence ID" value="KAB7791019.1"/>
    <property type="molecule type" value="Genomic_DNA"/>
</dbReference>
<accession>A0A6I1GNQ6</accession>
<evidence type="ECO:0000313" key="2">
    <source>
        <dbReference type="Proteomes" id="UP000441772"/>
    </source>
</evidence>
<protein>
    <submittedName>
        <fullName evidence="1">Uncharacterized protein</fullName>
    </submittedName>
</protein>
<evidence type="ECO:0000313" key="1">
    <source>
        <dbReference type="EMBL" id="KAB7791019.1"/>
    </source>
</evidence>
<sequence length="189" mass="20999">MTVSMKISDDYPFERRRCPMGEGCPNKGGCPHRYRSTPGSPPSLDGFLRMESSDTPVPYHVSSCCGPDSIDAVQVHALVMSAARIACMSADIMRGQLPAGMLKRAATASCLKKLETMAHLLEHHMRTHPEIRVRLKYFPVIPHMLSGMFVSPTKLEISAHLTIGKDHYWSNLILKQVGCRWLCTMSDIG</sequence>
<gene>
    <name evidence="1" type="ORF">F7D09_0565</name>
</gene>